<name>A0A8H7YQ53_AJECA</name>
<sequence>MIVLAQDQVLLRLFPLDVVMPGNLQHNTDITNELVRRSHRRVVGCVCRVDPHFLFLSTLSPQDSLSL</sequence>
<gene>
    <name evidence="1" type="ORF">I7I52_04899</name>
</gene>
<organism evidence="1 2">
    <name type="scientific">Ajellomyces capsulatus</name>
    <name type="common">Darling's disease fungus</name>
    <name type="synonym">Histoplasma capsulatum</name>
    <dbReference type="NCBI Taxonomy" id="5037"/>
    <lineage>
        <taxon>Eukaryota</taxon>
        <taxon>Fungi</taxon>
        <taxon>Dikarya</taxon>
        <taxon>Ascomycota</taxon>
        <taxon>Pezizomycotina</taxon>
        <taxon>Eurotiomycetes</taxon>
        <taxon>Eurotiomycetidae</taxon>
        <taxon>Onygenales</taxon>
        <taxon>Ajellomycetaceae</taxon>
        <taxon>Histoplasma</taxon>
    </lineage>
</organism>
<dbReference type="VEuPathDB" id="FungiDB:I7I52_04899"/>
<evidence type="ECO:0000313" key="1">
    <source>
        <dbReference type="EMBL" id="KAG5293548.1"/>
    </source>
</evidence>
<dbReference type="EMBL" id="JAEVHI010000004">
    <property type="protein sequence ID" value="KAG5293548.1"/>
    <property type="molecule type" value="Genomic_DNA"/>
</dbReference>
<proteinExistence type="predicted"/>
<comment type="caution">
    <text evidence="1">The sequence shown here is derived from an EMBL/GenBank/DDBJ whole genome shotgun (WGS) entry which is preliminary data.</text>
</comment>
<evidence type="ECO:0000313" key="2">
    <source>
        <dbReference type="Proteomes" id="UP000670092"/>
    </source>
</evidence>
<accession>A0A8H7YQ53</accession>
<dbReference type="Proteomes" id="UP000670092">
    <property type="component" value="Unassembled WGS sequence"/>
</dbReference>
<protein>
    <submittedName>
        <fullName evidence="1">Uncharacterized protein</fullName>
    </submittedName>
</protein>
<dbReference type="AlphaFoldDB" id="A0A8H7YQ53"/>
<reference evidence="1 2" key="1">
    <citation type="submission" date="2021-01" db="EMBL/GenBank/DDBJ databases">
        <title>Chromosome-level genome assembly of a human fungal pathogen reveals clustering of transcriptionally co-regulated genes.</title>
        <authorList>
            <person name="Voorhies M."/>
            <person name="Cohen S."/>
            <person name="Shea T.P."/>
            <person name="Petrus S."/>
            <person name="Munoz J.F."/>
            <person name="Poplawski S."/>
            <person name="Goldman W.E."/>
            <person name="Michael T."/>
            <person name="Cuomo C.A."/>
            <person name="Sil A."/>
            <person name="Beyhan S."/>
        </authorList>
    </citation>
    <scope>NUCLEOTIDE SEQUENCE [LARGE SCALE GENOMIC DNA]</scope>
    <source>
        <strain evidence="1 2">G184AR</strain>
    </source>
</reference>